<dbReference type="Proteomes" id="UP000327085">
    <property type="component" value="Unassembled WGS sequence"/>
</dbReference>
<dbReference type="Gramene" id="VVA41768">
    <property type="protein sequence ID" value="VVA41768"/>
    <property type="gene ID" value="Prudul26B025483"/>
</dbReference>
<accession>A0A5E4GQK0</accession>
<organism evidence="2 3">
    <name type="scientific">Prunus dulcis</name>
    <name type="common">Almond</name>
    <name type="synonym">Amygdalus dulcis</name>
    <dbReference type="NCBI Taxonomy" id="3755"/>
    <lineage>
        <taxon>Eukaryota</taxon>
        <taxon>Viridiplantae</taxon>
        <taxon>Streptophyta</taxon>
        <taxon>Embryophyta</taxon>
        <taxon>Tracheophyta</taxon>
        <taxon>Spermatophyta</taxon>
        <taxon>Magnoliopsida</taxon>
        <taxon>eudicotyledons</taxon>
        <taxon>Gunneridae</taxon>
        <taxon>Pentapetalae</taxon>
        <taxon>rosids</taxon>
        <taxon>fabids</taxon>
        <taxon>Rosales</taxon>
        <taxon>Rosaceae</taxon>
        <taxon>Amygdaloideae</taxon>
        <taxon>Amygdaleae</taxon>
        <taxon>Prunus</taxon>
    </lineage>
</organism>
<dbReference type="EMBL" id="CABIKO010001493">
    <property type="protein sequence ID" value="VVA41768.1"/>
    <property type="molecule type" value="Genomic_DNA"/>
</dbReference>
<protein>
    <submittedName>
        <fullName evidence="2">PREDICTED: Retrovirus-related Pol poly from</fullName>
    </submittedName>
</protein>
<feature type="non-terminal residue" evidence="2">
    <location>
        <position position="1"/>
    </location>
</feature>
<evidence type="ECO:0000313" key="3">
    <source>
        <dbReference type="Proteomes" id="UP000327085"/>
    </source>
</evidence>
<proteinExistence type="predicted"/>
<gene>
    <name evidence="2" type="ORF">ALMOND_2B025483</name>
</gene>
<dbReference type="InterPro" id="IPR013103">
    <property type="entry name" value="RVT_2"/>
</dbReference>
<name>A0A5E4GQK0_PRUDU</name>
<dbReference type="InParanoid" id="A0A5E4GQK0"/>
<dbReference type="AlphaFoldDB" id="A0A5E4GQK0"/>
<evidence type="ECO:0000313" key="2">
    <source>
        <dbReference type="EMBL" id="VVA41768.1"/>
    </source>
</evidence>
<dbReference type="Pfam" id="PF07727">
    <property type="entry name" value="RVT_2"/>
    <property type="match status" value="1"/>
</dbReference>
<sequence length="80" mass="8932">KNKARLVAKGYSQKPGIDFNETFAPVARLDTVRTLVTVAAQRNWNLFQLDVKSAFLNGVLNEEVYVDQPSGFVMQGSEDK</sequence>
<feature type="domain" description="Reverse transcriptase Ty1/copia-type" evidence="1">
    <location>
        <begin position="1"/>
        <end position="80"/>
    </location>
</feature>
<feature type="non-terminal residue" evidence="2">
    <location>
        <position position="80"/>
    </location>
</feature>
<evidence type="ECO:0000259" key="1">
    <source>
        <dbReference type="Pfam" id="PF07727"/>
    </source>
</evidence>
<reference evidence="3" key="1">
    <citation type="journal article" date="2020" name="Plant J.">
        <title>Transposons played a major role in the diversification between the closely related almond and peach genomes: results from the almond genome sequence.</title>
        <authorList>
            <person name="Alioto T."/>
            <person name="Alexiou K.G."/>
            <person name="Bardil A."/>
            <person name="Barteri F."/>
            <person name="Castanera R."/>
            <person name="Cruz F."/>
            <person name="Dhingra A."/>
            <person name="Duval H."/>
            <person name="Fernandez I Marti A."/>
            <person name="Frias L."/>
            <person name="Galan B."/>
            <person name="Garcia J.L."/>
            <person name="Howad W."/>
            <person name="Gomez-Garrido J."/>
            <person name="Gut M."/>
            <person name="Julca I."/>
            <person name="Morata J."/>
            <person name="Puigdomenech P."/>
            <person name="Ribeca P."/>
            <person name="Rubio Cabetas M.J."/>
            <person name="Vlasova A."/>
            <person name="Wirthensohn M."/>
            <person name="Garcia-Mas J."/>
            <person name="Gabaldon T."/>
            <person name="Casacuberta J.M."/>
            <person name="Arus P."/>
        </authorList>
    </citation>
    <scope>NUCLEOTIDE SEQUENCE [LARGE SCALE GENOMIC DNA]</scope>
    <source>
        <strain evidence="3">cv. Texas</strain>
    </source>
</reference>